<dbReference type="EMBL" id="KE346312">
    <property type="protein sequence ID" value="EXC32741.1"/>
    <property type="molecule type" value="Genomic_DNA"/>
</dbReference>
<reference evidence="2" key="1">
    <citation type="submission" date="2013-01" db="EMBL/GenBank/DDBJ databases">
        <title>Draft Genome Sequence of a Mulberry Tree, Morus notabilis C.K. Schneid.</title>
        <authorList>
            <person name="He N."/>
            <person name="Zhao S."/>
        </authorList>
    </citation>
    <scope>NUCLEOTIDE SEQUENCE</scope>
</reference>
<sequence>MFLRPELAAEIQILAASLAASGNFFDGGENFVPHPTHPRRCKHGVISQLRKRWRSPPSPSATSLLTMMRLRTAPYDGAVSPIAGHLKC</sequence>
<dbReference type="Proteomes" id="UP000030645">
    <property type="component" value="Unassembled WGS sequence"/>
</dbReference>
<keyword evidence="2" id="KW-1185">Reference proteome</keyword>
<proteinExistence type="predicted"/>
<evidence type="ECO:0000313" key="1">
    <source>
        <dbReference type="EMBL" id="EXC32741.1"/>
    </source>
</evidence>
<name>W9SY40_9ROSA</name>
<protein>
    <submittedName>
        <fullName evidence="1">Uncharacterized protein</fullName>
    </submittedName>
</protein>
<gene>
    <name evidence="1" type="ORF">L484_019854</name>
</gene>
<organism evidence="1 2">
    <name type="scientific">Morus notabilis</name>
    <dbReference type="NCBI Taxonomy" id="981085"/>
    <lineage>
        <taxon>Eukaryota</taxon>
        <taxon>Viridiplantae</taxon>
        <taxon>Streptophyta</taxon>
        <taxon>Embryophyta</taxon>
        <taxon>Tracheophyta</taxon>
        <taxon>Spermatophyta</taxon>
        <taxon>Magnoliopsida</taxon>
        <taxon>eudicotyledons</taxon>
        <taxon>Gunneridae</taxon>
        <taxon>Pentapetalae</taxon>
        <taxon>rosids</taxon>
        <taxon>fabids</taxon>
        <taxon>Rosales</taxon>
        <taxon>Moraceae</taxon>
        <taxon>Moreae</taxon>
        <taxon>Morus</taxon>
    </lineage>
</organism>
<evidence type="ECO:0000313" key="2">
    <source>
        <dbReference type="Proteomes" id="UP000030645"/>
    </source>
</evidence>
<accession>W9SY40</accession>
<dbReference type="AlphaFoldDB" id="W9SY40"/>